<keyword evidence="3" id="KW-1185">Reference proteome</keyword>
<evidence type="ECO:0000313" key="3">
    <source>
        <dbReference type="Proteomes" id="UP001589773"/>
    </source>
</evidence>
<reference evidence="2 3" key="1">
    <citation type="submission" date="2024-09" db="EMBL/GenBank/DDBJ databases">
        <authorList>
            <person name="Sun Q."/>
            <person name="Mori K."/>
        </authorList>
    </citation>
    <scope>NUCLEOTIDE SEQUENCE [LARGE SCALE GENOMIC DNA]</scope>
    <source>
        <strain evidence="2 3">CCM 7792</strain>
    </source>
</reference>
<organism evidence="2 3">
    <name type="scientific">Massilia consociata</name>
    <dbReference type="NCBI Taxonomy" id="760117"/>
    <lineage>
        <taxon>Bacteria</taxon>
        <taxon>Pseudomonadati</taxon>
        <taxon>Pseudomonadota</taxon>
        <taxon>Betaproteobacteria</taxon>
        <taxon>Burkholderiales</taxon>
        <taxon>Oxalobacteraceae</taxon>
        <taxon>Telluria group</taxon>
        <taxon>Massilia</taxon>
    </lineage>
</organism>
<feature type="transmembrane region" description="Helical" evidence="1">
    <location>
        <begin position="53"/>
        <end position="79"/>
    </location>
</feature>
<comment type="caution">
    <text evidence="2">The sequence shown here is derived from an EMBL/GenBank/DDBJ whole genome shotgun (WGS) entry which is preliminary data.</text>
</comment>
<dbReference type="RefSeq" id="WP_379680355.1">
    <property type="nucleotide sequence ID" value="NZ_JBHLWP010000013.1"/>
</dbReference>
<feature type="transmembrane region" description="Helical" evidence="1">
    <location>
        <begin position="12"/>
        <end position="32"/>
    </location>
</feature>
<feature type="transmembrane region" description="Helical" evidence="1">
    <location>
        <begin position="85"/>
        <end position="102"/>
    </location>
</feature>
<evidence type="ECO:0008006" key="4">
    <source>
        <dbReference type="Google" id="ProtNLM"/>
    </source>
</evidence>
<name>A0ABV6FIG3_9BURK</name>
<accession>A0ABV6FIG3</accession>
<protein>
    <recommendedName>
        <fullName evidence="4">MASE1 domain-containing protein</fullName>
    </recommendedName>
</protein>
<sequence>MKQPVSQLRMQVYMVAATIVLHGTTMVLNELFFRRAEFLQGIGWIYIPAGTRLLCTLLFGGAGTVGLLITGWFACYWYYFPGDVARAWAGTIAGAGGPYLIYLIAKRKYGLQASLGNLDAQRLLVCAIGCAIASPLLHHIWFMLQDNGEMLGFFVMFVGDLAGSLIVLYAAKILLAMRDGRSRTT</sequence>
<evidence type="ECO:0000313" key="2">
    <source>
        <dbReference type="EMBL" id="MFC0253329.1"/>
    </source>
</evidence>
<dbReference type="EMBL" id="JBHLWP010000013">
    <property type="protein sequence ID" value="MFC0253329.1"/>
    <property type="molecule type" value="Genomic_DNA"/>
</dbReference>
<feature type="transmembrane region" description="Helical" evidence="1">
    <location>
        <begin position="123"/>
        <end position="144"/>
    </location>
</feature>
<keyword evidence="1" id="KW-0472">Membrane</keyword>
<feature type="transmembrane region" description="Helical" evidence="1">
    <location>
        <begin position="150"/>
        <end position="175"/>
    </location>
</feature>
<gene>
    <name evidence="2" type="ORF">ACFFJK_15630</name>
</gene>
<keyword evidence="1" id="KW-0812">Transmembrane</keyword>
<proteinExistence type="predicted"/>
<dbReference type="Proteomes" id="UP001589773">
    <property type="component" value="Unassembled WGS sequence"/>
</dbReference>
<evidence type="ECO:0000256" key="1">
    <source>
        <dbReference type="SAM" id="Phobius"/>
    </source>
</evidence>
<keyword evidence="1" id="KW-1133">Transmembrane helix</keyword>